<sequence>MSNASAIIGYQFTNPAWLWEALQAAGSPVLAVPQRRIREGNKRLAGLGDRILSMIIVKRAPRRTSALVRDTNDRIQAYASNEHLARLCDSLGLTACINGNPSQQGMRSMRVKAASVEAVIAAVFQDAGLEAAEEVIDNIGLMIV</sequence>
<dbReference type="Pfam" id="PF14622">
    <property type="entry name" value="Ribonucleas_3_3"/>
    <property type="match status" value="1"/>
</dbReference>
<organism evidence="2 3">
    <name type="scientific">Colletotrichum sojae</name>
    <dbReference type="NCBI Taxonomy" id="2175907"/>
    <lineage>
        <taxon>Eukaryota</taxon>
        <taxon>Fungi</taxon>
        <taxon>Dikarya</taxon>
        <taxon>Ascomycota</taxon>
        <taxon>Pezizomycotina</taxon>
        <taxon>Sordariomycetes</taxon>
        <taxon>Hypocreomycetidae</taxon>
        <taxon>Glomerellales</taxon>
        <taxon>Glomerellaceae</taxon>
        <taxon>Colletotrichum</taxon>
        <taxon>Colletotrichum orchidearum species complex</taxon>
    </lineage>
</organism>
<dbReference type="SMART" id="SM00535">
    <property type="entry name" value="RIBOc"/>
    <property type="match status" value="1"/>
</dbReference>
<dbReference type="EMBL" id="WIGN01000300">
    <property type="protein sequence ID" value="KAF6800967.1"/>
    <property type="molecule type" value="Genomic_DNA"/>
</dbReference>
<dbReference type="AlphaFoldDB" id="A0A8H6IWJ8"/>
<dbReference type="PROSITE" id="PS50142">
    <property type="entry name" value="RNASE_3_2"/>
    <property type="match status" value="1"/>
</dbReference>
<protein>
    <submittedName>
        <fullName evidence="2">RNase</fullName>
    </submittedName>
</protein>
<evidence type="ECO:0000259" key="1">
    <source>
        <dbReference type="PROSITE" id="PS50142"/>
    </source>
</evidence>
<comment type="caution">
    <text evidence="2">The sequence shown here is derived from an EMBL/GenBank/DDBJ whole genome shotgun (WGS) entry which is preliminary data.</text>
</comment>
<gene>
    <name evidence="2" type="ORF">CSOJ01_12101</name>
</gene>
<keyword evidence="3" id="KW-1185">Reference proteome</keyword>
<dbReference type="InterPro" id="IPR000999">
    <property type="entry name" value="RNase_III_dom"/>
</dbReference>
<reference evidence="2 3" key="1">
    <citation type="journal article" date="2020" name="Phytopathology">
        <title>Genome Sequence Resources of Colletotrichum truncatum, C. plurivorum, C. musicola, and C. sojae: Four Species Pathogenic to Soybean (Glycine max).</title>
        <authorList>
            <person name="Rogerio F."/>
            <person name="Boufleur T.R."/>
            <person name="Ciampi-Guillardi M."/>
            <person name="Sukno S.A."/>
            <person name="Thon M.R."/>
            <person name="Massola Junior N.S."/>
            <person name="Baroncelli R."/>
        </authorList>
    </citation>
    <scope>NUCLEOTIDE SEQUENCE [LARGE SCALE GENOMIC DNA]</scope>
    <source>
        <strain evidence="2 3">LFN0009</strain>
    </source>
</reference>
<feature type="domain" description="RNase III" evidence="1">
    <location>
        <begin position="1"/>
        <end position="128"/>
    </location>
</feature>
<dbReference type="GO" id="GO:0004525">
    <property type="term" value="F:ribonuclease III activity"/>
    <property type="evidence" value="ECO:0007669"/>
    <property type="project" value="InterPro"/>
</dbReference>
<accession>A0A8H6IWJ8</accession>
<name>A0A8H6IWJ8_9PEZI</name>
<dbReference type="SUPFAM" id="SSF69065">
    <property type="entry name" value="RNase III domain-like"/>
    <property type="match status" value="1"/>
</dbReference>
<evidence type="ECO:0000313" key="2">
    <source>
        <dbReference type="EMBL" id="KAF6800967.1"/>
    </source>
</evidence>
<dbReference type="CDD" id="cd00593">
    <property type="entry name" value="RIBOc"/>
    <property type="match status" value="1"/>
</dbReference>
<dbReference type="InterPro" id="IPR036389">
    <property type="entry name" value="RNase_III_sf"/>
</dbReference>
<dbReference type="Proteomes" id="UP000652219">
    <property type="component" value="Unassembled WGS sequence"/>
</dbReference>
<evidence type="ECO:0000313" key="3">
    <source>
        <dbReference type="Proteomes" id="UP000652219"/>
    </source>
</evidence>
<proteinExistence type="predicted"/>
<dbReference type="GO" id="GO:0006396">
    <property type="term" value="P:RNA processing"/>
    <property type="evidence" value="ECO:0007669"/>
    <property type="project" value="InterPro"/>
</dbReference>
<dbReference type="Gene3D" id="1.10.1520.10">
    <property type="entry name" value="Ribonuclease III domain"/>
    <property type="match status" value="1"/>
</dbReference>